<dbReference type="EMBL" id="REGN01008959">
    <property type="protein sequence ID" value="RNA02252.1"/>
    <property type="molecule type" value="Genomic_DNA"/>
</dbReference>
<sequence length="78" mass="9054">MNSKQAIKEFVKFYFFKLSKSLENPETIYPFCIIARQLTSKLCPLIVFKHSKVSLSHILIVLSHDPETIIPFCIIARQ</sequence>
<evidence type="ECO:0000313" key="2">
    <source>
        <dbReference type="Proteomes" id="UP000276133"/>
    </source>
</evidence>
<name>A0A3M7PSX3_BRAPC</name>
<accession>A0A3M7PSX3</accession>
<gene>
    <name evidence="1" type="ORF">BpHYR1_024101</name>
</gene>
<dbReference type="Proteomes" id="UP000276133">
    <property type="component" value="Unassembled WGS sequence"/>
</dbReference>
<protein>
    <submittedName>
        <fullName evidence="1">Uncharacterized protein</fullName>
    </submittedName>
</protein>
<keyword evidence="2" id="KW-1185">Reference proteome</keyword>
<comment type="caution">
    <text evidence="1">The sequence shown here is derived from an EMBL/GenBank/DDBJ whole genome shotgun (WGS) entry which is preliminary data.</text>
</comment>
<dbReference type="AlphaFoldDB" id="A0A3M7PSX3"/>
<evidence type="ECO:0000313" key="1">
    <source>
        <dbReference type="EMBL" id="RNA02252.1"/>
    </source>
</evidence>
<organism evidence="1 2">
    <name type="scientific">Brachionus plicatilis</name>
    <name type="common">Marine rotifer</name>
    <name type="synonym">Brachionus muelleri</name>
    <dbReference type="NCBI Taxonomy" id="10195"/>
    <lineage>
        <taxon>Eukaryota</taxon>
        <taxon>Metazoa</taxon>
        <taxon>Spiralia</taxon>
        <taxon>Gnathifera</taxon>
        <taxon>Rotifera</taxon>
        <taxon>Eurotatoria</taxon>
        <taxon>Monogononta</taxon>
        <taxon>Pseudotrocha</taxon>
        <taxon>Ploima</taxon>
        <taxon>Brachionidae</taxon>
        <taxon>Brachionus</taxon>
    </lineage>
</organism>
<proteinExistence type="predicted"/>
<reference evidence="1 2" key="1">
    <citation type="journal article" date="2018" name="Sci. Rep.">
        <title>Genomic signatures of local adaptation to the degree of environmental predictability in rotifers.</title>
        <authorList>
            <person name="Franch-Gras L."/>
            <person name="Hahn C."/>
            <person name="Garcia-Roger E.M."/>
            <person name="Carmona M.J."/>
            <person name="Serra M."/>
            <person name="Gomez A."/>
        </authorList>
    </citation>
    <scope>NUCLEOTIDE SEQUENCE [LARGE SCALE GENOMIC DNA]</scope>
    <source>
        <strain evidence="1">HYR1</strain>
    </source>
</reference>